<dbReference type="KEGG" id="eiv:EIN_174500"/>
<dbReference type="OMA" id="MVNNKPM"/>
<evidence type="ECO:0000313" key="2">
    <source>
        <dbReference type="EMBL" id="ELP84755.1"/>
    </source>
</evidence>
<protein>
    <submittedName>
        <fullName evidence="2">Uncharacterized protein</fullName>
    </submittedName>
</protein>
<reference evidence="2 3" key="1">
    <citation type="submission" date="2012-10" db="EMBL/GenBank/DDBJ databases">
        <authorList>
            <person name="Zafar N."/>
            <person name="Inman J."/>
            <person name="Hall N."/>
            <person name="Lorenzi H."/>
            <person name="Caler E."/>
        </authorList>
    </citation>
    <scope>NUCLEOTIDE SEQUENCE [LARGE SCALE GENOMIC DNA]</scope>
    <source>
        <strain evidence="2 3">IP1</strain>
    </source>
</reference>
<dbReference type="EMBL" id="KB207112">
    <property type="protein sequence ID" value="ELP84755.1"/>
    <property type="molecule type" value="Genomic_DNA"/>
</dbReference>
<feature type="region of interest" description="Disordered" evidence="1">
    <location>
        <begin position="72"/>
        <end position="96"/>
    </location>
</feature>
<dbReference type="AlphaFoldDB" id="A0A0A1TYV0"/>
<proteinExistence type="predicted"/>
<sequence>MDNREDDSFFEESKKGFEATTEEEFVINNKKVEETKPFDDYFTPEQSDLVYERSEFITDPSLIPKELIERRKGYNKRGNNKRRYDTKPRKPSVMAHETLQSRVKPLGKTDEFGAPLTARRIADRSEKESEDIRPKFIIKNKVDEIPHFASETTMESSASTDENFFVTDKSDFFSIDDDFSLFGSEKKQPSSSEDVQLY</sequence>
<dbReference type="VEuPathDB" id="AmoebaDB:EIN_174500"/>
<keyword evidence="3" id="KW-1185">Reference proteome</keyword>
<accession>A0A0A1TYV0</accession>
<dbReference type="GeneID" id="14883731"/>
<organism evidence="2 3">
    <name type="scientific">Entamoeba invadens IP1</name>
    <dbReference type="NCBI Taxonomy" id="370355"/>
    <lineage>
        <taxon>Eukaryota</taxon>
        <taxon>Amoebozoa</taxon>
        <taxon>Evosea</taxon>
        <taxon>Archamoebae</taxon>
        <taxon>Mastigamoebida</taxon>
        <taxon>Entamoebidae</taxon>
        <taxon>Entamoeba</taxon>
    </lineage>
</organism>
<gene>
    <name evidence="2" type="ORF">EIN_174500</name>
</gene>
<dbReference type="OrthoDB" id="29379at2759"/>
<dbReference type="Proteomes" id="UP000014680">
    <property type="component" value="Unassembled WGS sequence"/>
</dbReference>
<name>A0A0A1TYV0_ENTIV</name>
<dbReference type="RefSeq" id="XP_004184101.1">
    <property type="nucleotide sequence ID" value="XM_004184053.1"/>
</dbReference>
<evidence type="ECO:0000256" key="1">
    <source>
        <dbReference type="SAM" id="MobiDB-lite"/>
    </source>
</evidence>
<evidence type="ECO:0000313" key="3">
    <source>
        <dbReference type="Proteomes" id="UP000014680"/>
    </source>
</evidence>